<dbReference type="InterPro" id="IPR010730">
    <property type="entry name" value="HET"/>
</dbReference>
<feature type="domain" description="Heterokaryon incompatibility" evidence="1">
    <location>
        <begin position="15"/>
        <end position="112"/>
    </location>
</feature>
<evidence type="ECO:0000313" key="3">
    <source>
        <dbReference type="Proteomes" id="UP000247810"/>
    </source>
</evidence>
<gene>
    <name evidence="2" type="ORF">BO71DRAFT_339675</name>
</gene>
<evidence type="ECO:0000313" key="2">
    <source>
        <dbReference type="EMBL" id="PYH88056.1"/>
    </source>
</evidence>
<dbReference type="VEuPathDB" id="FungiDB:BO71DRAFT_339675"/>
<dbReference type="Pfam" id="PF06985">
    <property type="entry name" value="HET"/>
    <property type="match status" value="1"/>
</dbReference>
<dbReference type="AlphaFoldDB" id="A0A319CRX9"/>
<dbReference type="STRING" id="1448320.A0A319CRX9"/>
<proteinExistence type="predicted"/>
<accession>A0A319CRX9</accession>
<keyword evidence="3" id="KW-1185">Reference proteome</keyword>
<protein>
    <submittedName>
        <fullName evidence="2">HET-domain-containing protein</fullName>
    </submittedName>
</protein>
<dbReference type="Proteomes" id="UP000247810">
    <property type="component" value="Unassembled WGS sequence"/>
</dbReference>
<sequence length="244" mass="27343">MHPHDEGHEFRYATTLSHCWGSPKLSHTSRLTSDSVEPLTTGIDISSLDHVARDAVSTARLLGLSLLWVDSLCIFQDSHDDWLHEAPLMSYIYGGAVINIAASVAAHRDRSCFPPRDDTLSLQMPLMSRAWVVQELLLAPRLLHLCGSQLFWECSELNACETFPDGLPPNNPARACSAEKKIRVERRHGKLWTRIVAQYTQSNLTFPTDKLVAISGVARIIEHALDDNYCAGLWRKSLVTDLSW</sequence>
<evidence type="ECO:0000259" key="1">
    <source>
        <dbReference type="Pfam" id="PF06985"/>
    </source>
</evidence>
<name>A0A319CRX9_9EURO</name>
<feature type="non-terminal residue" evidence="2">
    <location>
        <position position="244"/>
    </location>
</feature>
<dbReference type="PANTHER" id="PTHR33112:SF16">
    <property type="entry name" value="HETEROKARYON INCOMPATIBILITY DOMAIN-CONTAINING PROTEIN"/>
    <property type="match status" value="1"/>
</dbReference>
<organism evidence="2 3">
    <name type="scientific">Aspergillus ellipticus CBS 707.79</name>
    <dbReference type="NCBI Taxonomy" id="1448320"/>
    <lineage>
        <taxon>Eukaryota</taxon>
        <taxon>Fungi</taxon>
        <taxon>Dikarya</taxon>
        <taxon>Ascomycota</taxon>
        <taxon>Pezizomycotina</taxon>
        <taxon>Eurotiomycetes</taxon>
        <taxon>Eurotiomycetidae</taxon>
        <taxon>Eurotiales</taxon>
        <taxon>Aspergillaceae</taxon>
        <taxon>Aspergillus</taxon>
        <taxon>Aspergillus subgen. Circumdati</taxon>
    </lineage>
</organism>
<dbReference type="EMBL" id="KZ826133">
    <property type="protein sequence ID" value="PYH88056.1"/>
    <property type="molecule type" value="Genomic_DNA"/>
</dbReference>
<dbReference type="OrthoDB" id="5125733at2759"/>
<dbReference type="PANTHER" id="PTHR33112">
    <property type="entry name" value="DOMAIN PROTEIN, PUTATIVE-RELATED"/>
    <property type="match status" value="1"/>
</dbReference>
<reference evidence="2 3" key="1">
    <citation type="submission" date="2018-02" db="EMBL/GenBank/DDBJ databases">
        <title>The genomes of Aspergillus section Nigri reveals drivers in fungal speciation.</title>
        <authorList>
            <consortium name="DOE Joint Genome Institute"/>
            <person name="Vesth T.C."/>
            <person name="Nybo J."/>
            <person name="Theobald S."/>
            <person name="Brandl J."/>
            <person name="Frisvad J.C."/>
            <person name="Nielsen K.F."/>
            <person name="Lyhne E.K."/>
            <person name="Kogle M.E."/>
            <person name="Kuo A."/>
            <person name="Riley R."/>
            <person name="Clum A."/>
            <person name="Nolan M."/>
            <person name="Lipzen A."/>
            <person name="Salamov A."/>
            <person name="Henrissat B."/>
            <person name="Wiebenga A."/>
            <person name="De vries R.P."/>
            <person name="Grigoriev I.V."/>
            <person name="Mortensen U.H."/>
            <person name="Andersen M.R."/>
            <person name="Baker S.E."/>
        </authorList>
    </citation>
    <scope>NUCLEOTIDE SEQUENCE [LARGE SCALE GENOMIC DNA]</scope>
    <source>
        <strain evidence="2 3">CBS 707.79</strain>
    </source>
</reference>